<sequence>MSDSSARTPPPPYTNDNAEELKRCFATLLNDQQEIQNLFKSVAGQLETTPQIGEHHPLTEEWNTLRQRHRRVYRDSQHNASQCASFLYNYVEVVIPLSQSKMSPREKKIMVTRFLEAVALHQENAKKTAEKFNELGKQIETFQLKIAAALRSQAEPEGLFSKIWSGLEELCMTIWQALYKLLTQLVRTFRRLLSGINSVHFSVGPLRTDIRFHPYSEVQEELRMNPRSAMSQVKDDCRELTERLTAFEEAWEVVKLSCSDLLINLAMARSMTAVPTAFDSSVRSAQRVYSPLVECMRAYSQNRSPEL</sequence>
<keyword evidence="2" id="KW-1185">Reference proteome</keyword>
<dbReference type="Proteomes" id="UP000076727">
    <property type="component" value="Unassembled WGS sequence"/>
</dbReference>
<proteinExistence type="predicted"/>
<gene>
    <name evidence="1" type="ORF">DAEQUDRAFT_763543</name>
</gene>
<evidence type="ECO:0000313" key="1">
    <source>
        <dbReference type="EMBL" id="KZT71691.1"/>
    </source>
</evidence>
<reference evidence="1 2" key="1">
    <citation type="journal article" date="2016" name="Mol. Biol. Evol.">
        <title>Comparative Genomics of Early-Diverging Mushroom-Forming Fungi Provides Insights into the Origins of Lignocellulose Decay Capabilities.</title>
        <authorList>
            <person name="Nagy L.G."/>
            <person name="Riley R."/>
            <person name="Tritt A."/>
            <person name="Adam C."/>
            <person name="Daum C."/>
            <person name="Floudas D."/>
            <person name="Sun H."/>
            <person name="Yadav J.S."/>
            <person name="Pangilinan J."/>
            <person name="Larsson K.H."/>
            <person name="Matsuura K."/>
            <person name="Barry K."/>
            <person name="Labutti K."/>
            <person name="Kuo R."/>
            <person name="Ohm R.A."/>
            <person name="Bhattacharya S.S."/>
            <person name="Shirouzu T."/>
            <person name="Yoshinaga Y."/>
            <person name="Martin F.M."/>
            <person name="Grigoriev I.V."/>
            <person name="Hibbett D.S."/>
        </authorList>
    </citation>
    <scope>NUCLEOTIDE SEQUENCE [LARGE SCALE GENOMIC DNA]</scope>
    <source>
        <strain evidence="1 2">L-15889</strain>
    </source>
</reference>
<name>A0A165S9B0_9APHY</name>
<dbReference type="OrthoDB" id="2771500at2759"/>
<protein>
    <submittedName>
        <fullName evidence="1">Uncharacterized protein</fullName>
    </submittedName>
</protein>
<dbReference type="STRING" id="1314783.A0A165S9B0"/>
<dbReference type="EMBL" id="KV429044">
    <property type="protein sequence ID" value="KZT71691.1"/>
    <property type="molecule type" value="Genomic_DNA"/>
</dbReference>
<evidence type="ECO:0000313" key="2">
    <source>
        <dbReference type="Proteomes" id="UP000076727"/>
    </source>
</evidence>
<dbReference type="AlphaFoldDB" id="A0A165S9B0"/>
<accession>A0A165S9B0</accession>
<organism evidence="1 2">
    <name type="scientific">Daedalea quercina L-15889</name>
    <dbReference type="NCBI Taxonomy" id="1314783"/>
    <lineage>
        <taxon>Eukaryota</taxon>
        <taxon>Fungi</taxon>
        <taxon>Dikarya</taxon>
        <taxon>Basidiomycota</taxon>
        <taxon>Agaricomycotina</taxon>
        <taxon>Agaricomycetes</taxon>
        <taxon>Polyporales</taxon>
        <taxon>Fomitopsis</taxon>
    </lineage>
</organism>